<protein>
    <recommendedName>
        <fullName evidence="3">MarR family transcriptional regulator</fullName>
    </recommendedName>
</protein>
<dbReference type="EMBL" id="JAAZON010000418">
    <property type="protein sequence ID" value="NMC63346.1"/>
    <property type="molecule type" value="Genomic_DNA"/>
</dbReference>
<reference evidence="1 2" key="1">
    <citation type="journal article" date="2020" name="Biotechnol. Biofuels">
        <title>New insights from the biogas microbiome by comprehensive genome-resolved metagenomics of nearly 1600 species originating from multiple anaerobic digesters.</title>
        <authorList>
            <person name="Campanaro S."/>
            <person name="Treu L."/>
            <person name="Rodriguez-R L.M."/>
            <person name="Kovalovszki A."/>
            <person name="Ziels R.M."/>
            <person name="Maus I."/>
            <person name="Zhu X."/>
            <person name="Kougias P.G."/>
            <person name="Basile A."/>
            <person name="Luo G."/>
            <person name="Schluter A."/>
            <person name="Konstantinidis K.T."/>
            <person name="Angelidaki I."/>
        </authorList>
    </citation>
    <scope>NUCLEOTIDE SEQUENCE [LARGE SCALE GENOMIC DNA]</scope>
    <source>
        <strain evidence="1">AS27yjCOA_65</strain>
    </source>
</reference>
<sequence length="277" mass="30919">KGPTGFITTTTQIQLHPENETRLVSVDISDDRDQTKQIMLKTAESAMGWEKEKPSLQDFIDYQVWIEKFGKKRVVIPYAKVLAENTKPSAVRLRRDFSMVITLIKTIAILYQHQREIDSNGSIVATLDDYALAYELVSAKINEGAESSVKRIIRETVAVVDKLLNSSDRSLTSTFIDQNNNHHCCVDQTTLAHALGLDTSTISRRVTQAVELGYLEKLGTQRGTRAKIVLGKTIPDDESILPLPEDLKIIWGAQLNSSAIVQPQNGIVGENYELLIL</sequence>
<organism evidence="1 2">
    <name type="scientific">SAR324 cluster bacterium</name>
    <dbReference type="NCBI Taxonomy" id="2024889"/>
    <lineage>
        <taxon>Bacteria</taxon>
        <taxon>Deltaproteobacteria</taxon>
        <taxon>SAR324 cluster</taxon>
    </lineage>
</organism>
<feature type="non-terminal residue" evidence="1">
    <location>
        <position position="1"/>
    </location>
</feature>
<gene>
    <name evidence="1" type="ORF">GYA55_09285</name>
</gene>
<dbReference type="Pfam" id="PF13730">
    <property type="entry name" value="HTH_36"/>
    <property type="match status" value="1"/>
</dbReference>
<dbReference type="Proteomes" id="UP000524246">
    <property type="component" value="Unassembled WGS sequence"/>
</dbReference>
<evidence type="ECO:0000313" key="2">
    <source>
        <dbReference type="Proteomes" id="UP000524246"/>
    </source>
</evidence>
<accession>A0A7X9FSJ6</accession>
<dbReference type="AlphaFoldDB" id="A0A7X9FSJ6"/>
<name>A0A7X9FSJ6_9DELT</name>
<evidence type="ECO:0000313" key="1">
    <source>
        <dbReference type="EMBL" id="NMC63346.1"/>
    </source>
</evidence>
<proteinExistence type="predicted"/>
<comment type="caution">
    <text evidence="1">The sequence shown here is derived from an EMBL/GenBank/DDBJ whole genome shotgun (WGS) entry which is preliminary data.</text>
</comment>
<evidence type="ECO:0008006" key="3">
    <source>
        <dbReference type="Google" id="ProtNLM"/>
    </source>
</evidence>